<name>A0A8S1D2B5_9INSE</name>
<evidence type="ECO:0000313" key="3">
    <source>
        <dbReference type="Proteomes" id="UP000494165"/>
    </source>
</evidence>
<gene>
    <name evidence="2" type="ORF">CLODIP_2_CD07146</name>
</gene>
<accession>A0A8S1D2B5</accession>
<sequence length="252" mass="29160">MASKKMFNSRFKPYPSSGYGKKDSQIPEKSQAKAYECHDRTECVLRHIWPINKSATKHVVLAADPEYNFKPTLVIRKPGFVGVKLNPSATERFLTTFTCINEHFNSPVREPSHIKSIQFGQREIGELGVHYNHKSLYIRTQSGLGESINLLINHHTWKFLYSIQPLLLHVFNHLDAISGEIDSMYLALKDVVGKNFNLDHALDLNMLEEYLTALRSDEVKFVPSSEEPNVDYIRLFYELKRFCMYTFVNNEK</sequence>
<evidence type="ECO:0000256" key="1">
    <source>
        <dbReference type="SAM" id="MobiDB-lite"/>
    </source>
</evidence>
<evidence type="ECO:0000313" key="2">
    <source>
        <dbReference type="EMBL" id="CAB3377222.1"/>
    </source>
</evidence>
<proteinExistence type="predicted"/>
<feature type="region of interest" description="Disordered" evidence="1">
    <location>
        <begin position="1"/>
        <end position="27"/>
    </location>
</feature>
<dbReference type="EMBL" id="CADEPI010000142">
    <property type="protein sequence ID" value="CAB3377222.1"/>
    <property type="molecule type" value="Genomic_DNA"/>
</dbReference>
<keyword evidence="3" id="KW-1185">Reference proteome</keyword>
<reference evidence="2 3" key="1">
    <citation type="submission" date="2020-04" db="EMBL/GenBank/DDBJ databases">
        <authorList>
            <person name="Alioto T."/>
            <person name="Alioto T."/>
            <person name="Gomez Garrido J."/>
        </authorList>
    </citation>
    <scope>NUCLEOTIDE SEQUENCE [LARGE SCALE GENOMIC DNA]</scope>
</reference>
<dbReference type="Proteomes" id="UP000494165">
    <property type="component" value="Unassembled WGS sequence"/>
</dbReference>
<dbReference type="AlphaFoldDB" id="A0A8S1D2B5"/>
<organism evidence="2 3">
    <name type="scientific">Cloeon dipterum</name>
    <dbReference type="NCBI Taxonomy" id="197152"/>
    <lineage>
        <taxon>Eukaryota</taxon>
        <taxon>Metazoa</taxon>
        <taxon>Ecdysozoa</taxon>
        <taxon>Arthropoda</taxon>
        <taxon>Hexapoda</taxon>
        <taxon>Insecta</taxon>
        <taxon>Pterygota</taxon>
        <taxon>Palaeoptera</taxon>
        <taxon>Ephemeroptera</taxon>
        <taxon>Pisciforma</taxon>
        <taxon>Baetidae</taxon>
        <taxon>Cloeon</taxon>
    </lineage>
</organism>
<comment type="caution">
    <text evidence="2">The sequence shown here is derived from an EMBL/GenBank/DDBJ whole genome shotgun (WGS) entry which is preliminary data.</text>
</comment>
<protein>
    <submittedName>
        <fullName evidence="2">Uncharacterized protein</fullName>
    </submittedName>
</protein>